<name>A0A4P9XP24_9FUNG</name>
<comment type="subcellular location">
    <subcellularLocation>
        <location evidence="1 7">Nucleus</location>
    </subcellularLocation>
</comment>
<protein>
    <recommendedName>
        <fullName evidence="3 7">DNA replication complex GINS protein PSF2</fullName>
    </recommendedName>
</protein>
<evidence type="ECO:0000256" key="2">
    <source>
        <dbReference type="ARBA" id="ARBA00010565"/>
    </source>
</evidence>
<evidence type="ECO:0000259" key="8">
    <source>
        <dbReference type="Pfam" id="PF05916"/>
    </source>
</evidence>
<evidence type="ECO:0000259" key="9">
    <source>
        <dbReference type="Pfam" id="PF25005"/>
    </source>
</evidence>
<keyword evidence="11" id="KW-1185">Reference proteome</keyword>
<dbReference type="InterPro" id="IPR007257">
    <property type="entry name" value="GINS_Psf2"/>
</dbReference>
<dbReference type="AlphaFoldDB" id="A0A4P9XP24"/>
<dbReference type="GO" id="GO:0000811">
    <property type="term" value="C:GINS complex"/>
    <property type="evidence" value="ECO:0007669"/>
    <property type="project" value="TreeGrafter"/>
</dbReference>
<keyword evidence="6 7" id="KW-0539">Nucleus</keyword>
<dbReference type="FunFam" id="3.40.5.50:FF:000001">
    <property type="entry name" value="DNA replication complex GINS protein PSF2"/>
    <property type="match status" value="1"/>
</dbReference>
<gene>
    <name evidence="10" type="ORF">THASP1DRAFT_16617</name>
</gene>
<evidence type="ECO:0000313" key="10">
    <source>
        <dbReference type="EMBL" id="RKP07753.1"/>
    </source>
</evidence>
<sequence length="187" mass="21278">MALPADLQNGLSPAEIEFISENELVTLIPHRNIEQLNLLQGTLKPAVASREWRAPLWLALTLRRRAQCRILPPDWLSVGKCRPAVLREEQDQPGFSKLPPNYMEIGHMLLESAADDIPQASMVRRLLKDLREVRQAKARAGLAFINGKHLVMDNIAWMELNEIRPFLTEAFLRMRQLEPEEAEGGMP</sequence>
<dbReference type="InterPro" id="IPR036224">
    <property type="entry name" value="GINS_bundle-like_dom_sf"/>
</dbReference>
<feature type="domain" description="GINS subunit" evidence="8">
    <location>
        <begin position="86"/>
        <end position="168"/>
    </location>
</feature>
<dbReference type="Pfam" id="PF25005">
    <property type="entry name" value="PSF2_N"/>
    <property type="match status" value="1"/>
</dbReference>
<feature type="domain" description="DNA replication complex GINS protein PSF2 N-terminal" evidence="9">
    <location>
        <begin position="12"/>
        <end position="71"/>
    </location>
</feature>
<keyword evidence="5" id="KW-0159">Chromosome partition</keyword>
<evidence type="ECO:0000256" key="4">
    <source>
        <dbReference type="ARBA" id="ARBA00022705"/>
    </source>
</evidence>
<evidence type="ECO:0000313" key="11">
    <source>
        <dbReference type="Proteomes" id="UP000271241"/>
    </source>
</evidence>
<dbReference type="PANTHER" id="PTHR12772">
    <property type="entry name" value="DNA REPLICATION COMPLEX GINS PROTEIN PSF2"/>
    <property type="match status" value="1"/>
</dbReference>
<evidence type="ECO:0000256" key="5">
    <source>
        <dbReference type="ARBA" id="ARBA00022829"/>
    </source>
</evidence>
<dbReference type="SUPFAM" id="SSF160059">
    <property type="entry name" value="PriA/YqbF domain"/>
    <property type="match status" value="1"/>
</dbReference>
<comment type="subunit">
    <text evidence="7">Component of the GINS complex.</text>
</comment>
<dbReference type="CDD" id="cd11712">
    <property type="entry name" value="GINS_A_psf2"/>
    <property type="match status" value="1"/>
</dbReference>
<dbReference type="OrthoDB" id="1938138at2759"/>
<dbReference type="CDD" id="cd21694">
    <property type="entry name" value="GINS_B_Psf2"/>
    <property type="match status" value="1"/>
</dbReference>
<proteinExistence type="inferred from homology"/>
<dbReference type="FunFam" id="1.20.58.1020:FF:000001">
    <property type="entry name" value="DNA replication complex GINS protein PSF2"/>
    <property type="match status" value="1"/>
</dbReference>
<evidence type="ECO:0000256" key="7">
    <source>
        <dbReference type="PIRNR" id="PIRNR028998"/>
    </source>
</evidence>
<comment type="similarity">
    <text evidence="2 7">Belongs to the GINS2/PSF2 family.</text>
</comment>
<dbReference type="InterPro" id="IPR056784">
    <property type="entry name" value="PSF2_N"/>
</dbReference>
<dbReference type="PIRSF" id="PIRSF028998">
    <property type="entry name" value="GINS_Psf2_subgr"/>
    <property type="match status" value="1"/>
</dbReference>
<dbReference type="InterPro" id="IPR021151">
    <property type="entry name" value="GINS_A"/>
</dbReference>
<accession>A0A4P9XP24</accession>
<evidence type="ECO:0000256" key="6">
    <source>
        <dbReference type="ARBA" id="ARBA00023242"/>
    </source>
</evidence>
<dbReference type="PANTHER" id="PTHR12772:SF0">
    <property type="entry name" value="DNA REPLICATION COMPLEX GINS PROTEIN PSF2"/>
    <property type="match status" value="1"/>
</dbReference>
<dbReference type="GO" id="GO:0006260">
    <property type="term" value="P:DNA replication"/>
    <property type="evidence" value="ECO:0007669"/>
    <property type="project" value="UniProtKB-KW"/>
</dbReference>
<dbReference type="STRING" id="78915.A0A4P9XP24"/>
<dbReference type="EMBL" id="KZ992677">
    <property type="protein sequence ID" value="RKP07753.1"/>
    <property type="molecule type" value="Genomic_DNA"/>
</dbReference>
<dbReference type="Proteomes" id="UP000271241">
    <property type="component" value="Unassembled WGS sequence"/>
</dbReference>
<evidence type="ECO:0000256" key="3">
    <source>
        <dbReference type="ARBA" id="ARBA00015139"/>
    </source>
</evidence>
<reference evidence="11" key="1">
    <citation type="journal article" date="2018" name="Nat. Microbiol.">
        <title>Leveraging single-cell genomics to expand the fungal tree of life.</title>
        <authorList>
            <person name="Ahrendt S.R."/>
            <person name="Quandt C.A."/>
            <person name="Ciobanu D."/>
            <person name="Clum A."/>
            <person name="Salamov A."/>
            <person name="Andreopoulos B."/>
            <person name="Cheng J.F."/>
            <person name="Woyke T."/>
            <person name="Pelin A."/>
            <person name="Henrissat B."/>
            <person name="Reynolds N.K."/>
            <person name="Benny G.L."/>
            <person name="Smith M.E."/>
            <person name="James T.Y."/>
            <person name="Grigoriev I.V."/>
        </authorList>
    </citation>
    <scope>NUCLEOTIDE SEQUENCE [LARGE SCALE GENOMIC DNA]</scope>
    <source>
        <strain evidence="11">RSA 1356</strain>
    </source>
</reference>
<dbReference type="Pfam" id="PF05916">
    <property type="entry name" value="Sld5"/>
    <property type="match status" value="1"/>
</dbReference>
<dbReference type="Gene3D" id="1.20.58.1020">
    <property type="match status" value="1"/>
</dbReference>
<dbReference type="GO" id="GO:0000727">
    <property type="term" value="P:double-strand break repair via break-induced replication"/>
    <property type="evidence" value="ECO:0007669"/>
    <property type="project" value="TreeGrafter"/>
</dbReference>
<dbReference type="GO" id="GO:0007059">
    <property type="term" value="P:chromosome segregation"/>
    <property type="evidence" value="ECO:0007669"/>
    <property type="project" value="UniProtKB-KW"/>
</dbReference>
<dbReference type="SUPFAM" id="SSF158573">
    <property type="entry name" value="GINS helical bundle-like"/>
    <property type="match status" value="1"/>
</dbReference>
<evidence type="ECO:0000256" key="1">
    <source>
        <dbReference type="ARBA" id="ARBA00004123"/>
    </source>
</evidence>
<dbReference type="Gene3D" id="3.40.5.50">
    <property type="match status" value="1"/>
</dbReference>
<organism evidence="10 11">
    <name type="scientific">Thamnocephalis sphaerospora</name>
    <dbReference type="NCBI Taxonomy" id="78915"/>
    <lineage>
        <taxon>Eukaryota</taxon>
        <taxon>Fungi</taxon>
        <taxon>Fungi incertae sedis</taxon>
        <taxon>Zoopagomycota</taxon>
        <taxon>Zoopagomycotina</taxon>
        <taxon>Zoopagomycetes</taxon>
        <taxon>Zoopagales</taxon>
        <taxon>Sigmoideomycetaceae</taxon>
        <taxon>Thamnocephalis</taxon>
    </lineage>
</organism>
<keyword evidence="4 7" id="KW-0235">DNA replication</keyword>